<keyword evidence="1" id="KW-0732">Signal</keyword>
<dbReference type="RefSeq" id="WP_392819642.1">
    <property type="nucleotide sequence ID" value="NZ_JBICYV010000012.1"/>
</dbReference>
<comment type="caution">
    <text evidence="2">The sequence shown here is derived from an EMBL/GenBank/DDBJ whole genome shotgun (WGS) entry which is preliminary data.</text>
</comment>
<feature type="signal peptide" evidence="1">
    <location>
        <begin position="1"/>
        <end position="30"/>
    </location>
</feature>
<evidence type="ECO:0000256" key="1">
    <source>
        <dbReference type="SAM" id="SignalP"/>
    </source>
</evidence>
<organism evidence="2 3">
    <name type="scientific">Streptomyces cinerochromogenes</name>
    <dbReference type="NCBI Taxonomy" id="66422"/>
    <lineage>
        <taxon>Bacteria</taxon>
        <taxon>Bacillati</taxon>
        <taxon>Actinomycetota</taxon>
        <taxon>Actinomycetes</taxon>
        <taxon>Kitasatosporales</taxon>
        <taxon>Streptomycetaceae</taxon>
        <taxon>Streptomyces</taxon>
    </lineage>
</organism>
<accession>A0ABW7B929</accession>
<feature type="chain" id="PRO_5045498717" description="Secreted protein" evidence="1">
    <location>
        <begin position="31"/>
        <end position="89"/>
    </location>
</feature>
<gene>
    <name evidence="2" type="ORF">ACGFZB_25215</name>
</gene>
<keyword evidence="3" id="KW-1185">Reference proteome</keyword>
<evidence type="ECO:0008006" key="4">
    <source>
        <dbReference type="Google" id="ProtNLM"/>
    </source>
</evidence>
<evidence type="ECO:0000313" key="3">
    <source>
        <dbReference type="Proteomes" id="UP001604267"/>
    </source>
</evidence>
<sequence>MTVIKKMAAAVGTIALTIGGVLFVAPAAHADADGCVEFLAEHGYNSANLRGICQATADGSIDTGECVQEMLPDDVDAASAFQACVIAAD</sequence>
<name>A0ABW7B929_9ACTN</name>
<evidence type="ECO:0000313" key="2">
    <source>
        <dbReference type="EMBL" id="MFG3013687.1"/>
    </source>
</evidence>
<proteinExistence type="predicted"/>
<reference evidence="2 3" key="1">
    <citation type="submission" date="2024-10" db="EMBL/GenBank/DDBJ databases">
        <title>The Natural Products Discovery Center: Release of the First 8490 Sequenced Strains for Exploring Actinobacteria Biosynthetic Diversity.</title>
        <authorList>
            <person name="Kalkreuter E."/>
            <person name="Kautsar S.A."/>
            <person name="Yang D."/>
            <person name="Bader C.D."/>
            <person name="Teijaro C.N."/>
            <person name="Fluegel L."/>
            <person name="Davis C.M."/>
            <person name="Simpson J.R."/>
            <person name="Lauterbach L."/>
            <person name="Steele A.D."/>
            <person name="Gui C."/>
            <person name="Meng S."/>
            <person name="Li G."/>
            <person name="Viehrig K."/>
            <person name="Ye F."/>
            <person name="Su P."/>
            <person name="Kiefer A.F."/>
            <person name="Nichols A."/>
            <person name="Cepeda A.J."/>
            <person name="Yan W."/>
            <person name="Fan B."/>
            <person name="Jiang Y."/>
            <person name="Adhikari A."/>
            <person name="Zheng C.-J."/>
            <person name="Schuster L."/>
            <person name="Cowan T.M."/>
            <person name="Smanski M.J."/>
            <person name="Chevrette M.G."/>
            <person name="De Carvalho L.P.S."/>
            <person name="Shen B."/>
        </authorList>
    </citation>
    <scope>NUCLEOTIDE SEQUENCE [LARGE SCALE GENOMIC DNA]</scope>
    <source>
        <strain evidence="2 3">NPDC048320</strain>
    </source>
</reference>
<protein>
    <recommendedName>
        <fullName evidence="4">Secreted protein</fullName>
    </recommendedName>
</protein>
<dbReference type="Proteomes" id="UP001604267">
    <property type="component" value="Unassembled WGS sequence"/>
</dbReference>
<dbReference type="EMBL" id="JBICYV010000012">
    <property type="protein sequence ID" value="MFG3013687.1"/>
    <property type="molecule type" value="Genomic_DNA"/>
</dbReference>